<feature type="domain" description="DC1" evidence="2">
    <location>
        <begin position="68"/>
        <end position="115"/>
    </location>
</feature>
<proteinExistence type="predicted"/>
<dbReference type="Gene3D" id="3.30.40.10">
    <property type="entry name" value="Zinc/RING finger domain, C3HC4 (zinc finger)"/>
    <property type="match status" value="1"/>
</dbReference>
<feature type="domain" description="DC1" evidence="2">
    <location>
        <begin position="15"/>
        <end position="58"/>
    </location>
</feature>
<dbReference type="SUPFAM" id="SSF57889">
    <property type="entry name" value="Cysteine-rich domain"/>
    <property type="match status" value="2"/>
</dbReference>
<sequence length="250" mass="27895">MESRNDVDDTLIHISHLHPLRLVRSPEPGPICNACNMPCASQSYSCGDCWYFLHVTCATIRRSMDHDSHPAHTLVLELNQPYAVNFTCAACGEDGTYTFRTSCRECDYDLHLHCAAIPHKINDRSHSHPLFLVYENRYPSGFICDICDRQLDVDKWFYLCESCDFGGHVECFLSEYLEVLSPGLQLPEAPAQAHPVQQIAQTAPPPQAHPVQQIAQTSARPLAGSTDRFDICPGGIGARPNYCRATFAVC</sequence>
<dbReference type="AlphaFoldDB" id="A0AAD5ZEI3"/>
<evidence type="ECO:0000313" key="3">
    <source>
        <dbReference type="EMBL" id="KAJ3696440.1"/>
    </source>
</evidence>
<comment type="caution">
    <text evidence="3">The sequence shown here is derived from an EMBL/GenBank/DDBJ whole genome shotgun (WGS) entry which is preliminary data.</text>
</comment>
<keyword evidence="4" id="KW-1185">Reference proteome</keyword>
<reference evidence="3 4" key="1">
    <citation type="journal article" date="2022" name="Cell">
        <title>Repeat-based holocentromeres influence genome architecture and karyotype evolution.</title>
        <authorList>
            <person name="Hofstatter P.G."/>
            <person name="Thangavel G."/>
            <person name="Lux T."/>
            <person name="Neumann P."/>
            <person name="Vondrak T."/>
            <person name="Novak P."/>
            <person name="Zhang M."/>
            <person name="Costa L."/>
            <person name="Castellani M."/>
            <person name="Scott A."/>
            <person name="Toegelov H."/>
            <person name="Fuchs J."/>
            <person name="Mata-Sucre Y."/>
            <person name="Dias Y."/>
            <person name="Vanzela A.L.L."/>
            <person name="Huettel B."/>
            <person name="Almeida C.C.S."/>
            <person name="Simkova H."/>
            <person name="Souza G."/>
            <person name="Pedrosa-Harand A."/>
            <person name="Macas J."/>
            <person name="Mayer K.F.X."/>
            <person name="Houben A."/>
            <person name="Marques A."/>
        </authorList>
    </citation>
    <scope>NUCLEOTIDE SEQUENCE [LARGE SCALE GENOMIC DNA]</scope>
    <source>
        <strain evidence="3">RhyTen1mFocal</strain>
    </source>
</reference>
<dbReference type="Pfam" id="PF03107">
    <property type="entry name" value="C1_2"/>
    <property type="match status" value="3"/>
</dbReference>
<accession>A0AAD5ZEI3</accession>
<dbReference type="PANTHER" id="PTHR46288:SF80">
    <property type="entry name" value="CYSTEINE_HISTIDINE-RICH C1 DOMAIN FAMILY PROTEIN"/>
    <property type="match status" value="1"/>
</dbReference>
<keyword evidence="1" id="KW-0677">Repeat</keyword>
<organism evidence="3 4">
    <name type="scientific">Rhynchospora tenuis</name>
    <dbReference type="NCBI Taxonomy" id="198213"/>
    <lineage>
        <taxon>Eukaryota</taxon>
        <taxon>Viridiplantae</taxon>
        <taxon>Streptophyta</taxon>
        <taxon>Embryophyta</taxon>
        <taxon>Tracheophyta</taxon>
        <taxon>Spermatophyta</taxon>
        <taxon>Magnoliopsida</taxon>
        <taxon>Liliopsida</taxon>
        <taxon>Poales</taxon>
        <taxon>Cyperaceae</taxon>
        <taxon>Cyperoideae</taxon>
        <taxon>Rhynchosporeae</taxon>
        <taxon>Rhynchospora</taxon>
    </lineage>
</organism>
<protein>
    <recommendedName>
        <fullName evidence="2">DC1 domain-containing protein</fullName>
    </recommendedName>
</protein>
<dbReference type="PANTHER" id="PTHR46288">
    <property type="entry name" value="PHORBOL-ESTER/DAG-TYPE DOMAIN-CONTAINING PROTEIN"/>
    <property type="match status" value="1"/>
</dbReference>
<gene>
    <name evidence="3" type="ORF">LUZ61_000145</name>
</gene>
<dbReference type="InterPro" id="IPR013083">
    <property type="entry name" value="Znf_RING/FYVE/PHD"/>
</dbReference>
<feature type="domain" description="DC1" evidence="2">
    <location>
        <begin position="125"/>
        <end position="171"/>
    </location>
</feature>
<evidence type="ECO:0000259" key="2">
    <source>
        <dbReference type="Pfam" id="PF03107"/>
    </source>
</evidence>
<dbReference type="EMBL" id="JAMRDG010000001">
    <property type="protein sequence ID" value="KAJ3696440.1"/>
    <property type="molecule type" value="Genomic_DNA"/>
</dbReference>
<evidence type="ECO:0000313" key="4">
    <source>
        <dbReference type="Proteomes" id="UP001210211"/>
    </source>
</evidence>
<dbReference type="Proteomes" id="UP001210211">
    <property type="component" value="Unassembled WGS sequence"/>
</dbReference>
<dbReference type="InterPro" id="IPR004146">
    <property type="entry name" value="DC1"/>
</dbReference>
<name>A0AAD5ZEI3_9POAL</name>
<dbReference type="InterPro" id="IPR046349">
    <property type="entry name" value="C1-like_sf"/>
</dbReference>
<evidence type="ECO:0000256" key="1">
    <source>
        <dbReference type="ARBA" id="ARBA00022737"/>
    </source>
</evidence>